<keyword evidence="1" id="KW-0472">Membrane</keyword>
<feature type="transmembrane region" description="Helical" evidence="1">
    <location>
        <begin position="50"/>
        <end position="73"/>
    </location>
</feature>
<dbReference type="EMBL" id="MLQQ01000058">
    <property type="protein sequence ID" value="OIJ07641.1"/>
    <property type="molecule type" value="Genomic_DNA"/>
</dbReference>
<reference evidence="2 3" key="1">
    <citation type="submission" date="2016-10" db="EMBL/GenBank/DDBJ databases">
        <title>Draft genome sequences of four alkaliphilic bacteria belonging to the Anaerobacillus genus.</title>
        <authorList>
            <person name="Bassil N.M."/>
            <person name="Lloyd J.R."/>
        </authorList>
    </citation>
    <scope>NUCLEOTIDE SEQUENCE [LARGE SCALE GENOMIC DNA]</scope>
    <source>
        <strain evidence="2 3">DSM 15340</strain>
    </source>
</reference>
<evidence type="ECO:0000313" key="3">
    <source>
        <dbReference type="Proteomes" id="UP000180098"/>
    </source>
</evidence>
<sequence>MKVIRKNKYAYASFRLIVSLLIVVVIFYLFSIGFILQGNEIKPLQETDRFAIFIGILIGYFAASMPLILNPLYKED</sequence>
<keyword evidence="1" id="KW-1133">Transmembrane helix</keyword>
<name>A0A1S2L5I6_9BACI</name>
<accession>A0A1S2L5I6</accession>
<gene>
    <name evidence="2" type="ORF">BKP35_18320</name>
</gene>
<evidence type="ECO:0000256" key="1">
    <source>
        <dbReference type="SAM" id="Phobius"/>
    </source>
</evidence>
<dbReference type="Proteomes" id="UP000180098">
    <property type="component" value="Unassembled WGS sequence"/>
</dbReference>
<organism evidence="2 3">
    <name type="scientific">Anaerobacillus arseniciselenatis</name>
    <dbReference type="NCBI Taxonomy" id="85682"/>
    <lineage>
        <taxon>Bacteria</taxon>
        <taxon>Bacillati</taxon>
        <taxon>Bacillota</taxon>
        <taxon>Bacilli</taxon>
        <taxon>Bacillales</taxon>
        <taxon>Bacillaceae</taxon>
        <taxon>Anaerobacillus</taxon>
    </lineage>
</organism>
<comment type="caution">
    <text evidence="2">The sequence shown here is derived from an EMBL/GenBank/DDBJ whole genome shotgun (WGS) entry which is preliminary data.</text>
</comment>
<feature type="transmembrane region" description="Helical" evidence="1">
    <location>
        <begin position="12"/>
        <end position="38"/>
    </location>
</feature>
<keyword evidence="3" id="KW-1185">Reference proteome</keyword>
<dbReference type="RefSeq" id="WP_071314829.1">
    <property type="nucleotide sequence ID" value="NZ_MLQQ01000058.1"/>
</dbReference>
<proteinExistence type="predicted"/>
<evidence type="ECO:0000313" key="2">
    <source>
        <dbReference type="EMBL" id="OIJ07641.1"/>
    </source>
</evidence>
<protein>
    <submittedName>
        <fullName evidence="2">Uncharacterized protein</fullName>
    </submittedName>
</protein>
<keyword evidence="1" id="KW-0812">Transmembrane</keyword>
<dbReference type="AlphaFoldDB" id="A0A1S2L5I6"/>